<evidence type="ECO:0008006" key="5">
    <source>
        <dbReference type="Google" id="ProtNLM"/>
    </source>
</evidence>
<gene>
    <name evidence="3" type="ORF">SAMN05421594_3196</name>
</gene>
<keyword evidence="1" id="KW-0472">Membrane</keyword>
<dbReference type="RefSeq" id="WP_090025364.1">
    <property type="nucleotide sequence ID" value="NZ_FOVD01000004.1"/>
</dbReference>
<name>A0A1I4ZSB5_CHROL</name>
<evidence type="ECO:0000256" key="2">
    <source>
        <dbReference type="SAM" id="SignalP"/>
    </source>
</evidence>
<organism evidence="3 4">
    <name type="scientific">Chryseobacterium oleae</name>
    <dbReference type="NCBI Taxonomy" id="491207"/>
    <lineage>
        <taxon>Bacteria</taxon>
        <taxon>Pseudomonadati</taxon>
        <taxon>Bacteroidota</taxon>
        <taxon>Flavobacteriia</taxon>
        <taxon>Flavobacteriales</taxon>
        <taxon>Weeksellaceae</taxon>
        <taxon>Chryseobacterium group</taxon>
        <taxon>Chryseobacterium</taxon>
    </lineage>
</organism>
<protein>
    <recommendedName>
        <fullName evidence="5">Signal peptidase</fullName>
    </recommendedName>
</protein>
<reference evidence="4" key="1">
    <citation type="submission" date="2016-10" db="EMBL/GenBank/DDBJ databases">
        <authorList>
            <person name="Varghese N."/>
            <person name="Submissions S."/>
        </authorList>
    </citation>
    <scope>NUCLEOTIDE SEQUENCE [LARGE SCALE GENOMIC DNA]</scope>
    <source>
        <strain evidence="4">DSM 25575</strain>
    </source>
</reference>
<proteinExistence type="predicted"/>
<sequence>MKTINKLVIALFLFGTFLVKADDEVPPVPGGGGTGGVGPGAAASPIDMYVYLLSVVAIALIIFYTKKLKSVKA</sequence>
<dbReference type="Proteomes" id="UP000198769">
    <property type="component" value="Unassembled WGS sequence"/>
</dbReference>
<keyword evidence="1" id="KW-1133">Transmembrane helix</keyword>
<keyword evidence="1" id="KW-0812">Transmembrane</keyword>
<dbReference type="AlphaFoldDB" id="A0A1I4ZSB5"/>
<evidence type="ECO:0000313" key="4">
    <source>
        <dbReference type="Proteomes" id="UP000198769"/>
    </source>
</evidence>
<keyword evidence="2" id="KW-0732">Signal</keyword>
<feature type="chain" id="PRO_5011687865" description="Signal peptidase" evidence="2">
    <location>
        <begin position="22"/>
        <end position="73"/>
    </location>
</feature>
<dbReference type="EMBL" id="FOVD01000004">
    <property type="protein sequence ID" value="SFN53165.1"/>
    <property type="molecule type" value="Genomic_DNA"/>
</dbReference>
<dbReference type="OrthoDB" id="1274917at2"/>
<evidence type="ECO:0000313" key="3">
    <source>
        <dbReference type="EMBL" id="SFN53165.1"/>
    </source>
</evidence>
<feature type="signal peptide" evidence="2">
    <location>
        <begin position="1"/>
        <end position="21"/>
    </location>
</feature>
<feature type="transmembrane region" description="Helical" evidence="1">
    <location>
        <begin position="48"/>
        <end position="65"/>
    </location>
</feature>
<keyword evidence="4" id="KW-1185">Reference proteome</keyword>
<evidence type="ECO:0000256" key="1">
    <source>
        <dbReference type="SAM" id="Phobius"/>
    </source>
</evidence>
<accession>A0A1I4ZSB5</accession>